<accession>A0A9W3CQ97</accession>
<dbReference type="GeneID" id="108832266"/>
<organism evidence="1 2">
    <name type="scientific">Raphanus sativus</name>
    <name type="common">Radish</name>
    <name type="synonym">Raphanus raphanistrum var. sativus</name>
    <dbReference type="NCBI Taxonomy" id="3726"/>
    <lineage>
        <taxon>Eukaryota</taxon>
        <taxon>Viridiplantae</taxon>
        <taxon>Streptophyta</taxon>
        <taxon>Embryophyta</taxon>
        <taxon>Tracheophyta</taxon>
        <taxon>Spermatophyta</taxon>
        <taxon>Magnoliopsida</taxon>
        <taxon>eudicotyledons</taxon>
        <taxon>Gunneridae</taxon>
        <taxon>Pentapetalae</taxon>
        <taxon>rosids</taxon>
        <taxon>malvids</taxon>
        <taxon>Brassicales</taxon>
        <taxon>Brassicaceae</taxon>
        <taxon>Brassiceae</taxon>
        <taxon>Raphanus</taxon>
    </lineage>
</organism>
<sequence length="119" mass="13109">MPPTLCSLSFSDEPLRLLSCADNSISSSSVTVCRSYFHEIPPATVLMISFLPVLAFIESSLISRSSCVARQSQTSSQHEHQACVLLFDDLRFPRGALSSIFHSAPFLSLLQLHLKSYCS</sequence>
<proteinExistence type="predicted"/>
<name>A0A9W3CQ97_RAPSA</name>
<gene>
    <name evidence="2" type="primary">LOC108832266</name>
</gene>
<evidence type="ECO:0000313" key="2">
    <source>
        <dbReference type="RefSeq" id="XP_056853773.1"/>
    </source>
</evidence>
<reference evidence="2" key="1">
    <citation type="submission" date="2025-08" db="UniProtKB">
        <authorList>
            <consortium name="RefSeq"/>
        </authorList>
    </citation>
    <scope>IDENTIFICATION</scope>
    <source>
        <tissue evidence="2">Leaf</tissue>
    </source>
</reference>
<dbReference type="Proteomes" id="UP000504610">
    <property type="component" value="Unplaced"/>
</dbReference>
<dbReference type="KEGG" id="rsz:108832266"/>
<protein>
    <submittedName>
        <fullName evidence="2">Uncharacterized protein LOC108832266</fullName>
    </submittedName>
</protein>
<dbReference type="AlphaFoldDB" id="A0A9W3CQ97"/>
<keyword evidence="1" id="KW-1185">Reference proteome</keyword>
<dbReference type="RefSeq" id="XP_056853773.1">
    <property type="nucleotide sequence ID" value="XM_056997793.1"/>
</dbReference>
<evidence type="ECO:0000313" key="1">
    <source>
        <dbReference type="Proteomes" id="UP000504610"/>
    </source>
</evidence>